<dbReference type="Proteomes" id="UP000244450">
    <property type="component" value="Unassembled WGS sequence"/>
</dbReference>
<evidence type="ECO:0000313" key="2">
    <source>
        <dbReference type="Proteomes" id="UP000244450"/>
    </source>
</evidence>
<protein>
    <submittedName>
        <fullName evidence="1">Uncharacterized protein</fullName>
    </submittedName>
</protein>
<dbReference type="AlphaFoldDB" id="A0A2T7BLD2"/>
<name>A0A2T7BLD2_9BACT</name>
<organism evidence="1 2">
    <name type="scientific">Chitinophaga parva</name>
    <dbReference type="NCBI Taxonomy" id="2169414"/>
    <lineage>
        <taxon>Bacteria</taxon>
        <taxon>Pseudomonadati</taxon>
        <taxon>Bacteroidota</taxon>
        <taxon>Chitinophagia</taxon>
        <taxon>Chitinophagales</taxon>
        <taxon>Chitinophagaceae</taxon>
        <taxon>Chitinophaga</taxon>
    </lineage>
</organism>
<keyword evidence="2" id="KW-1185">Reference proteome</keyword>
<accession>A0A2T7BLD2</accession>
<comment type="caution">
    <text evidence="1">The sequence shown here is derived from an EMBL/GenBank/DDBJ whole genome shotgun (WGS) entry which is preliminary data.</text>
</comment>
<sequence length="68" mass="7303">MQGYKTGSDCSDGIRMLLKGKMDNREKTGRMFKHKRGAGCCNPLWQCVAAGGQDAGKVLLAEVISRAG</sequence>
<proteinExistence type="predicted"/>
<reference evidence="1 2" key="1">
    <citation type="submission" date="2018-04" db="EMBL/GenBank/DDBJ databases">
        <title>Chitinophaga fuyangensis sp. nov., isolated from soil in a chemical factory.</title>
        <authorList>
            <person name="Chen K."/>
        </authorList>
    </citation>
    <scope>NUCLEOTIDE SEQUENCE [LARGE SCALE GENOMIC DNA]</scope>
    <source>
        <strain evidence="1 2">LY-1</strain>
    </source>
</reference>
<evidence type="ECO:0000313" key="1">
    <source>
        <dbReference type="EMBL" id="PUZ28482.1"/>
    </source>
</evidence>
<dbReference type="EMBL" id="QCYK01000001">
    <property type="protein sequence ID" value="PUZ28482.1"/>
    <property type="molecule type" value="Genomic_DNA"/>
</dbReference>
<gene>
    <name evidence="1" type="ORF">DCC81_03075</name>
</gene>